<feature type="region of interest" description="Disordered" evidence="1">
    <location>
        <begin position="1"/>
        <end position="61"/>
    </location>
</feature>
<accession>A0A249XLG2</accession>
<keyword evidence="3" id="KW-1185">Reference proteome</keyword>
<proteinExistence type="predicted"/>
<dbReference type="RefSeq" id="YP_009791558.1">
    <property type="nucleotide sequence ID" value="NC_047840.1"/>
</dbReference>
<sequence length="283" mass="28077">MSSNAPPGGGPGATVIATSQGNQPAPAAPAPADDKLLPNGQPAPAAPAQPAAPAAPPAADALSLEPAAPAQPAAPANAAPTAVSIPDYGDNGLNIAAEYFVNTVGLDIDSRELTEAAKGNFALLEAKLEVLGDKAKGSAPILALAKESIARVTAAATAAHAANVAAVHEAVGGAENWAAIQQFARANLPADQLKQASESLSAGGFGAQATARYLMALAQANPATTVKGAPATNAAAPAASINGVAPLTKEQYRAEYRKLVAEKGIRGAAHSEELRALNARVIH</sequence>
<evidence type="ECO:0000256" key="1">
    <source>
        <dbReference type="SAM" id="MobiDB-lite"/>
    </source>
</evidence>
<organism evidence="2 3">
    <name type="scientific">Xanthomonas phage phi Xc10</name>
    <dbReference type="NCBI Taxonomy" id="2024237"/>
    <lineage>
        <taxon>Viruses</taxon>
        <taxon>Duplodnaviria</taxon>
        <taxon>Heunggongvirae</taxon>
        <taxon>Uroviricota</taxon>
        <taxon>Caudoviricetes</taxon>
        <taxon>Autographivirales</taxon>
        <taxon>Autonotataviridae</taxon>
        <taxon>Gujervirinae</taxon>
        <taxon>Pradovirus</taxon>
        <taxon>Pradovirus pagan</taxon>
        <taxon>Pradovirus Xc10</taxon>
    </lineage>
</organism>
<dbReference type="EMBL" id="MF375456">
    <property type="protein sequence ID" value="ASZ72034.1"/>
    <property type="molecule type" value="Genomic_DNA"/>
</dbReference>
<dbReference type="Proteomes" id="UP000222265">
    <property type="component" value="Segment"/>
</dbReference>
<dbReference type="KEGG" id="vg:54981741"/>
<evidence type="ECO:0000313" key="2">
    <source>
        <dbReference type="EMBL" id="ASZ72034.1"/>
    </source>
</evidence>
<reference evidence="3" key="1">
    <citation type="submission" date="2017-06" db="EMBL/GenBank/DDBJ databases">
        <authorList>
            <person name="Cheng Y.T."/>
        </authorList>
    </citation>
    <scope>NUCLEOTIDE SEQUENCE [LARGE SCALE GENOMIC DNA]</scope>
</reference>
<name>A0A249XLG2_9CAUD</name>
<feature type="compositionally biased region" description="Low complexity" evidence="1">
    <location>
        <begin position="42"/>
        <end position="61"/>
    </location>
</feature>
<evidence type="ECO:0000313" key="3">
    <source>
        <dbReference type="Proteomes" id="UP000222265"/>
    </source>
</evidence>
<dbReference type="GeneID" id="54981741"/>
<protein>
    <submittedName>
        <fullName evidence="2">Scaffold protein</fullName>
    </submittedName>
</protein>